<name>A0A0D7AZP8_9AGAR</name>
<dbReference type="EMBL" id="KN880752">
    <property type="protein sequence ID" value="KIY62736.1"/>
    <property type="molecule type" value="Genomic_DNA"/>
</dbReference>
<organism evidence="2 3">
    <name type="scientific">Cylindrobasidium torrendii FP15055 ss-10</name>
    <dbReference type="NCBI Taxonomy" id="1314674"/>
    <lineage>
        <taxon>Eukaryota</taxon>
        <taxon>Fungi</taxon>
        <taxon>Dikarya</taxon>
        <taxon>Basidiomycota</taxon>
        <taxon>Agaricomycotina</taxon>
        <taxon>Agaricomycetes</taxon>
        <taxon>Agaricomycetidae</taxon>
        <taxon>Agaricales</taxon>
        <taxon>Marasmiineae</taxon>
        <taxon>Physalacriaceae</taxon>
        <taxon>Cylindrobasidium</taxon>
    </lineage>
</organism>
<reference evidence="2 3" key="1">
    <citation type="journal article" date="2015" name="Fungal Genet. Biol.">
        <title>Evolution of novel wood decay mechanisms in Agaricales revealed by the genome sequences of Fistulina hepatica and Cylindrobasidium torrendii.</title>
        <authorList>
            <person name="Floudas D."/>
            <person name="Held B.W."/>
            <person name="Riley R."/>
            <person name="Nagy L.G."/>
            <person name="Koehler G."/>
            <person name="Ransdell A.S."/>
            <person name="Younus H."/>
            <person name="Chow J."/>
            <person name="Chiniquy J."/>
            <person name="Lipzen A."/>
            <person name="Tritt A."/>
            <person name="Sun H."/>
            <person name="Haridas S."/>
            <person name="LaButti K."/>
            <person name="Ohm R.A."/>
            <person name="Kues U."/>
            <person name="Blanchette R.A."/>
            <person name="Grigoriev I.V."/>
            <person name="Minto R.E."/>
            <person name="Hibbett D.S."/>
        </authorList>
    </citation>
    <scope>NUCLEOTIDE SEQUENCE [LARGE SCALE GENOMIC DNA]</scope>
    <source>
        <strain evidence="2 3">FP15055 ss-10</strain>
    </source>
</reference>
<dbReference type="Proteomes" id="UP000054007">
    <property type="component" value="Unassembled WGS sequence"/>
</dbReference>
<feature type="compositionally biased region" description="Polar residues" evidence="1">
    <location>
        <begin position="187"/>
        <end position="198"/>
    </location>
</feature>
<evidence type="ECO:0000256" key="1">
    <source>
        <dbReference type="SAM" id="MobiDB-lite"/>
    </source>
</evidence>
<gene>
    <name evidence="2" type="ORF">CYLTODRAFT_494429</name>
</gene>
<evidence type="ECO:0000313" key="2">
    <source>
        <dbReference type="EMBL" id="KIY62736.1"/>
    </source>
</evidence>
<feature type="region of interest" description="Disordered" evidence="1">
    <location>
        <begin position="184"/>
        <end position="232"/>
    </location>
</feature>
<keyword evidence="3" id="KW-1185">Reference proteome</keyword>
<dbReference type="AlphaFoldDB" id="A0A0D7AZP8"/>
<protein>
    <submittedName>
        <fullName evidence="2">Uncharacterized protein</fullName>
    </submittedName>
</protein>
<evidence type="ECO:0000313" key="3">
    <source>
        <dbReference type="Proteomes" id="UP000054007"/>
    </source>
</evidence>
<proteinExistence type="predicted"/>
<sequence length="232" mass="26006">MDPFEHRSDTRHKLLRFVVCFDESGRPMIPPRIISLIRWNASHDPAERRRAKDEFPPRIGRNSIGWLYWALKVDTRLIFNVLHNRAGTKVYHSPVSEGIFYRSHDDPIAALCASADNIRDLQRTQRFNIGHICPLGQALINEFAEEMVPMLTSGDLAENPTEYYSKCASPATLRNTIPVAPAPYVDSPSTNSEAQSEIISFGAQSWREGSSEIDNDDNPPSSPPHYCGGDAA</sequence>
<accession>A0A0D7AZP8</accession>